<dbReference type="EMBL" id="FUIG01000018">
    <property type="protein sequence ID" value="SJM30059.1"/>
    <property type="molecule type" value="Genomic_DNA"/>
</dbReference>
<evidence type="ECO:0000313" key="1">
    <source>
        <dbReference type="EMBL" id="SJM30059.1"/>
    </source>
</evidence>
<accession>A0A2P9AFZ5</accession>
<dbReference type="Proteomes" id="UP000245698">
    <property type="component" value="Unassembled WGS sequence"/>
</dbReference>
<organism evidence="1 2">
    <name type="scientific">Mesorhizobium delmotii</name>
    <dbReference type="NCBI Taxonomy" id="1631247"/>
    <lineage>
        <taxon>Bacteria</taxon>
        <taxon>Pseudomonadati</taxon>
        <taxon>Pseudomonadota</taxon>
        <taxon>Alphaproteobacteria</taxon>
        <taxon>Hyphomicrobiales</taxon>
        <taxon>Phyllobacteriaceae</taxon>
        <taxon>Mesorhizobium</taxon>
    </lineage>
</organism>
<protein>
    <submittedName>
        <fullName evidence="1">Uncharacterized protein</fullName>
    </submittedName>
</protein>
<name>A0A2P9AFZ5_9HYPH</name>
<sequence length="65" mass="7666">MTFTGPKIFALSNRLRWPEWLTRPAAPADTLKRVAFEWIHATRFKFSFLCMSLSQNRCALLRDLH</sequence>
<dbReference type="AlphaFoldDB" id="A0A2P9AFZ5"/>
<evidence type="ECO:0000313" key="2">
    <source>
        <dbReference type="Proteomes" id="UP000245698"/>
    </source>
</evidence>
<proteinExistence type="predicted"/>
<gene>
    <name evidence="1" type="ORF">BQ8482_120114</name>
</gene>
<keyword evidence="2" id="KW-1185">Reference proteome</keyword>
<reference evidence="2" key="1">
    <citation type="submission" date="2016-12" db="EMBL/GenBank/DDBJ databases">
        <authorList>
            <person name="Brunel B."/>
        </authorList>
    </citation>
    <scope>NUCLEOTIDE SEQUENCE [LARGE SCALE GENOMIC DNA]</scope>
</reference>